<dbReference type="FunFam" id="3.40.50.1820:FF:000137">
    <property type="entry name" value="EEB1p Acyl-coenzymeA:ethanol O-acyltransferase"/>
    <property type="match status" value="1"/>
</dbReference>
<evidence type="ECO:0000256" key="6">
    <source>
        <dbReference type="ARBA" id="ARBA00066969"/>
    </source>
</evidence>
<evidence type="ECO:0000256" key="2">
    <source>
        <dbReference type="ARBA" id="ARBA00022679"/>
    </source>
</evidence>
<protein>
    <recommendedName>
        <fullName evidence="6">alcohol O-acetyltransferase</fullName>
        <ecNumber evidence="6">2.3.1.84</ecNumber>
    </recommendedName>
    <alternativeName>
        <fullName evidence="7">Alcohol O-acetyltransferase</fullName>
    </alternativeName>
</protein>
<evidence type="ECO:0000313" key="10">
    <source>
        <dbReference type="EMBL" id="KAJ5248969.1"/>
    </source>
</evidence>
<evidence type="ECO:0000256" key="7">
    <source>
        <dbReference type="ARBA" id="ARBA00080774"/>
    </source>
</evidence>
<dbReference type="AlphaFoldDB" id="A0A9W9PLJ5"/>
<dbReference type="InterPro" id="IPR050960">
    <property type="entry name" value="AB_hydrolase_4_sf"/>
</dbReference>
<dbReference type="Proteomes" id="UP001150941">
    <property type="component" value="Unassembled WGS sequence"/>
</dbReference>
<gene>
    <name evidence="10" type="ORF">N7468_000420</name>
</gene>
<dbReference type="GO" id="GO:0051793">
    <property type="term" value="P:medium-chain fatty acid catabolic process"/>
    <property type="evidence" value="ECO:0007669"/>
    <property type="project" value="UniProtKB-ARBA"/>
</dbReference>
<evidence type="ECO:0000259" key="9">
    <source>
        <dbReference type="Pfam" id="PF00561"/>
    </source>
</evidence>
<dbReference type="GeneID" id="83197020"/>
<dbReference type="PANTHER" id="PTHR10794">
    <property type="entry name" value="ABHYDROLASE DOMAIN-CONTAINING PROTEIN"/>
    <property type="match status" value="1"/>
</dbReference>
<comment type="catalytic activity">
    <reaction evidence="4">
        <text>an aliphatic alcohol + acetyl-CoA = an acetyl ester + CoA</text>
        <dbReference type="Rhea" id="RHEA:17229"/>
        <dbReference type="ChEBI" id="CHEBI:2571"/>
        <dbReference type="ChEBI" id="CHEBI:47622"/>
        <dbReference type="ChEBI" id="CHEBI:57287"/>
        <dbReference type="ChEBI" id="CHEBI:57288"/>
        <dbReference type="EC" id="2.3.1.84"/>
    </reaction>
</comment>
<keyword evidence="11" id="KW-1185">Reference proteome</keyword>
<dbReference type="SUPFAM" id="SSF53474">
    <property type="entry name" value="alpha/beta-Hydrolases"/>
    <property type="match status" value="1"/>
</dbReference>
<keyword evidence="3" id="KW-0378">Hydrolase</keyword>
<dbReference type="RefSeq" id="XP_058335748.1">
    <property type="nucleotide sequence ID" value="XM_058469717.1"/>
</dbReference>
<feature type="domain" description="AB hydrolase-1" evidence="9">
    <location>
        <begin position="169"/>
        <end position="283"/>
    </location>
</feature>
<accession>A0A9W9PLJ5</accession>
<dbReference type="GO" id="GO:0017000">
    <property type="term" value="P:antibiotic biosynthetic process"/>
    <property type="evidence" value="ECO:0007669"/>
    <property type="project" value="UniProtKB-ARBA"/>
</dbReference>
<comment type="caution">
    <text evidence="10">The sequence shown here is derived from an EMBL/GenBank/DDBJ whole genome shotgun (WGS) entry which is preliminary data.</text>
</comment>
<dbReference type="Pfam" id="PF00561">
    <property type="entry name" value="Abhydrolase_1"/>
    <property type="match status" value="1"/>
</dbReference>
<dbReference type="EMBL" id="JAPQKS010000001">
    <property type="protein sequence ID" value="KAJ5248969.1"/>
    <property type="molecule type" value="Genomic_DNA"/>
</dbReference>
<feature type="region of interest" description="Disordered" evidence="8">
    <location>
        <begin position="435"/>
        <end position="476"/>
    </location>
</feature>
<evidence type="ECO:0000256" key="5">
    <source>
        <dbReference type="ARBA" id="ARBA00054277"/>
    </source>
</evidence>
<evidence type="ECO:0000256" key="8">
    <source>
        <dbReference type="SAM" id="MobiDB-lite"/>
    </source>
</evidence>
<name>A0A9W9PLJ5_9EURO</name>
<proteinExistence type="inferred from homology"/>
<dbReference type="EC" id="2.3.1.84" evidence="6"/>
<dbReference type="InterPro" id="IPR029058">
    <property type="entry name" value="AB_hydrolase_fold"/>
</dbReference>
<evidence type="ECO:0000313" key="11">
    <source>
        <dbReference type="Proteomes" id="UP001150941"/>
    </source>
</evidence>
<evidence type="ECO:0000256" key="3">
    <source>
        <dbReference type="ARBA" id="ARBA00022801"/>
    </source>
</evidence>
<dbReference type="InterPro" id="IPR000073">
    <property type="entry name" value="AB_hydrolase_1"/>
</dbReference>
<sequence>MSESASALLSSFSLSLLLSGLLAMGLLSWVRPSARISFYHAKNNQLRLTKTGKDGLKGQITLEEICRSATPETCRLNPFLFNGHLQTAYTVFKQDNAPVYYKRKMFDSDSEAFAGQYAIDFAVKPYDMPPEGELTDQARKYTHPSGLPPRTSFLSAEELSSLPSDDTRPMLVLLHGLSGGSHEIYLRHVLAPLIADGSWEACVVNSRGCAKTKINTGVLYNARATWDLRQSIKWLRKTFPNRPLFAIGFSLGANILANYLGEEGDACQVKAAVICASPWNLDVSSVALQSTRLGREYSKFMGTSMKKLFEQTPRIDIDTIRSITYLHEFDRALQCPTWGYPSEGAYYRDAASTDSMLAIRVPFLCLQAEDDPIAAREALPFQEITQNPYGVMVTTSWGGHLGWFELGGDRWFVKPVNNFLNKMAKEIDTDIPGVVEHPERLPGNIAHHSGPGKDSDKAPKPDYNPMRRKLDIGLPL</sequence>
<reference evidence="10" key="2">
    <citation type="journal article" date="2023" name="IMA Fungus">
        <title>Comparative genomic study of the Penicillium genus elucidates a diverse pangenome and 15 lateral gene transfer events.</title>
        <authorList>
            <person name="Petersen C."/>
            <person name="Sorensen T."/>
            <person name="Nielsen M.R."/>
            <person name="Sondergaard T.E."/>
            <person name="Sorensen J.L."/>
            <person name="Fitzpatrick D.A."/>
            <person name="Frisvad J.C."/>
            <person name="Nielsen K.L."/>
        </authorList>
    </citation>
    <scope>NUCLEOTIDE SEQUENCE</scope>
    <source>
        <strain evidence="10">IBT 19713</strain>
    </source>
</reference>
<dbReference type="GO" id="GO:0004026">
    <property type="term" value="F:alcohol O-acetyltransferase activity"/>
    <property type="evidence" value="ECO:0007669"/>
    <property type="project" value="UniProtKB-EC"/>
</dbReference>
<keyword evidence="2" id="KW-0808">Transferase</keyword>
<dbReference type="PANTHER" id="PTHR10794:SF63">
    <property type="entry name" value="ALPHA_BETA HYDROLASE 1, ISOFORM A"/>
    <property type="match status" value="1"/>
</dbReference>
<dbReference type="GO" id="GO:0008126">
    <property type="term" value="F:acetylesterase activity"/>
    <property type="evidence" value="ECO:0007669"/>
    <property type="project" value="TreeGrafter"/>
</dbReference>
<evidence type="ECO:0000256" key="1">
    <source>
        <dbReference type="ARBA" id="ARBA00010884"/>
    </source>
</evidence>
<dbReference type="OrthoDB" id="5954035at2759"/>
<reference evidence="10" key="1">
    <citation type="submission" date="2022-11" db="EMBL/GenBank/DDBJ databases">
        <authorList>
            <person name="Petersen C."/>
        </authorList>
    </citation>
    <scope>NUCLEOTIDE SEQUENCE</scope>
    <source>
        <strain evidence="10">IBT 19713</strain>
    </source>
</reference>
<feature type="compositionally biased region" description="Basic and acidic residues" evidence="8">
    <location>
        <begin position="451"/>
        <end position="460"/>
    </location>
</feature>
<dbReference type="GO" id="GO:0051792">
    <property type="term" value="P:medium-chain fatty acid biosynthetic process"/>
    <property type="evidence" value="ECO:0007669"/>
    <property type="project" value="TreeGrafter"/>
</dbReference>
<organism evidence="10 11">
    <name type="scientific">Penicillium chermesinum</name>
    <dbReference type="NCBI Taxonomy" id="63820"/>
    <lineage>
        <taxon>Eukaryota</taxon>
        <taxon>Fungi</taxon>
        <taxon>Dikarya</taxon>
        <taxon>Ascomycota</taxon>
        <taxon>Pezizomycotina</taxon>
        <taxon>Eurotiomycetes</taxon>
        <taxon>Eurotiomycetidae</taxon>
        <taxon>Eurotiales</taxon>
        <taxon>Aspergillaceae</taxon>
        <taxon>Penicillium</taxon>
    </lineage>
</organism>
<comment type="similarity">
    <text evidence="1">Belongs to the AB hydrolase superfamily. AB hydrolase 4 family.</text>
</comment>
<dbReference type="Gene3D" id="3.40.50.1820">
    <property type="entry name" value="alpha/beta hydrolase"/>
    <property type="match status" value="1"/>
</dbReference>
<evidence type="ECO:0000256" key="4">
    <source>
        <dbReference type="ARBA" id="ARBA00050620"/>
    </source>
</evidence>
<dbReference type="GO" id="GO:0047372">
    <property type="term" value="F:monoacylglycerol lipase activity"/>
    <property type="evidence" value="ECO:0007669"/>
    <property type="project" value="TreeGrafter"/>
</dbReference>
<comment type="function">
    <text evidence="5">Displays enzymatic activity both for medium-chain fatty acid (MCFA) ethyl ester synthesis and hydrolysis (esterase activity). MCFA are toxic for yeast and this enzyme could thus be involved in their detoxification by esterification.</text>
</comment>